<protein>
    <submittedName>
        <fullName evidence="1">C6 finger domain-containing protein</fullName>
    </submittedName>
</protein>
<keyword evidence="2" id="KW-1185">Reference proteome</keyword>
<dbReference type="EMBL" id="VUJX02000003">
    <property type="protein sequence ID" value="KAL0939162.1"/>
    <property type="molecule type" value="Genomic_DNA"/>
</dbReference>
<accession>A0ACC3Z531</accession>
<evidence type="ECO:0000313" key="1">
    <source>
        <dbReference type="EMBL" id="KAL0939162.1"/>
    </source>
</evidence>
<reference evidence="1 2" key="1">
    <citation type="journal article" date="2020" name="Phytopathology">
        <title>Genome Sequence Resources of Colletotrichum truncatum, C. plurivorum, C. musicola, and C. sojae: Four Species Pathogenic to Soybean (Glycine max).</title>
        <authorList>
            <person name="Rogerio F."/>
            <person name="Boufleur T.R."/>
            <person name="Ciampi-Guillardi M."/>
            <person name="Sukno S.A."/>
            <person name="Thon M.R."/>
            <person name="Massola Junior N.S."/>
            <person name="Baroncelli R."/>
        </authorList>
    </citation>
    <scope>NUCLEOTIDE SEQUENCE [LARGE SCALE GENOMIC DNA]</scope>
    <source>
        <strain evidence="1 2">CMES1059</strain>
    </source>
</reference>
<gene>
    <name evidence="1" type="ORF">CTRU02_205772</name>
</gene>
<sequence>MPNFRRKFCHQCRSSKLACDRKQPKCSRCERRGSQCRYSTVSNTPRFISNESRTPQETPLHRPRCLPERVVQDISTGVPISTSRNASEARPPQVAHLFPAASASGNSEDFEWPTESRHDNDGAFWPGDNFLGPPSISSSNTRFTMDSDVVADIIADINTEISKRANFEYSQVVDHSLLLRPRRFKTMEASLVSKMMLGTICGYPDMLVDGLSLPPFMYPPCRGDELRCQQSGFHQCPPQCLAACASIVRMFKATDYENKAFVWRTMYMEQQKLFHEHLDSDEVKHESYEKETLLSAVQAVTLYTILHISDAASVPKYNLRSLVVTLGVNPPIHFVTCHVADITHDYTINELLSLVGSPSSGNGGGACKTVGLPSTRSLWAAKTNVEWQRNYTKQAYQRLFKEGLKIVHLREYTKLSGDSSPKRGWMSDFETWCSDHDDFGTLIWMATRLDPL</sequence>
<proteinExistence type="predicted"/>
<dbReference type="Proteomes" id="UP000805649">
    <property type="component" value="Unassembled WGS sequence"/>
</dbReference>
<organism evidence="1 2">
    <name type="scientific">Colletotrichum truncatum</name>
    <name type="common">Anthracnose fungus</name>
    <name type="synonym">Colletotrichum capsici</name>
    <dbReference type="NCBI Taxonomy" id="5467"/>
    <lineage>
        <taxon>Eukaryota</taxon>
        <taxon>Fungi</taxon>
        <taxon>Dikarya</taxon>
        <taxon>Ascomycota</taxon>
        <taxon>Pezizomycotina</taxon>
        <taxon>Sordariomycetes</taxon>
        <taxon>Hypocreomycetidae</taxon>
        <taxon>Glomerellales</taxon>
        <taxon>Glomerellaceae</taxon>
        <taxon>Colletotrichum</taxon>
        <taxon>Colletotrichum truncatum species complex</taxon>
    </lineage>
</organism>
<evidence type="ECO:0000313" key="2">
    <source>
        <dbReference type="Proteomes" id="UP000805649"/>
    </source>
</evidence>
<comment type="caution">
    <text evidence="1">The sequence shown here is derived from an EMBL/GenBank/DDBJ whole genome shotgun (WGS) entry which is preliminary data.</text>
</comment>
<name>A0ACC3Z531_COLTU</name>